<dbReference type="PANTHER" id="PTHR31761">
    <property type="entry name" value="GROWTH ARREST AND DNA DAMAGE-INDUCIBLE PROTEINS-INTERACTING PROTEIN 1 GADD45GIP1"/>
    <property type="match status" value="1"/>
</dbReference>
<evidence type="ECO:0000256" key="9">
    <source>
        <dbReference type="ARBA" id="ARBA00023306"/>
    </source>
</evidence>
<evidence type="ECO:0000256" key="14">
    <source>
        <dbReference type="SAM" id="Coils"/>
    </source>
</evidence>
<keyword evidence="4" id="KW-0689">Ribosomal protein</keyword>
<sequence>MHKMSLRTLVANVQLTTKIQSIIGRRCFTSKSVDELLETTEEEPVFLEKTSDIEHKRNKSRLTTAHRNMLFGRKPHDEPYMWFHQTVKYKRRMLGRYGMEAVGAPAGLSWPTREEVEDAKEYERVAYPLTIQESWQKFKEDRKMREEATMARQNAIEEKMYNMNDLIVSVRQRIAKRQAELEEAKQKKERRLKEIRRELSAQGIVTNEKIEMMLEKYEKEDKKKKKQAKKQKLLERQQKLLEKIKLMEQPEAEKVTETSSQNKEASPEVEEPKK</sequence>
<gene>
    <name evidence="16" type="ORF">WN55_11371</name>
</gene>
<evidence type="ECO:0000256" key="7">
    <source>
        <dbReference type="ARBA" id="ARBA00023242"/>
    </source>
</evidence>
<reference evidence="16 17" key="1">
    <citation type="submission" date="2015-07" db="EMBL/GenBank/DDBJ databases">
        <title>The genome of Dufourea novaeangliae.</title>
        <authorList>
            <person name="Pan H."/>
            <person name="Kapheim K."/>
        </authorList>
    </citation>
    <scope>NUCLEOTIDE SEQUENCE [LARGE SCALE GENOMIC DNA]</scope>
    <source>
        <strain evidence="16">0120121106</strain>
        <tissue evidence="16">Whole body</tissue>
    </source>
</reference>
<dbReference type="EMBL" id="KQ434857">
    <property type="protein sequence ID" value="KZC08868.1"/>
    <property type="molecule type" value="Genomic_DNA"/>
</dbReference>
<comment type="function">
    <text evidence="13">Acts as a negative regulator of G1 to S cell cycle phase progression by inhibiting cyclin-dependent kinases. Inhibitory effects are additive with GADD45 proteins but also occur in the absence of GADD45 proteins. Acts as a repressor of the orphan nuclear receptor NR4A1 by inhibiting AB domain-mediated transcriptional activity. May be involved in the hormone-mediated regulation of NR4A1 transcriptional activity. May play a role in mitochondrial protein synthesis.</text>
</comment>
<evidence type="ECO:0000256" key="15">
    <source>
        <dbReference type="SAM" id="MobiDB-lite"/>
    </source>
</evidence>
<dbReference type="OrthoDB" id="6247992at2759"/>
<accession>A0A154PC67</accession>
<evidence type="ECO:0000256" key="12">
    <source>
        <dbReference type="ARBA" id="ARBA00035485"/>
    </source>
</evidence>
<dbReference type="GO" id="GO:0005634">
    <property type="term" value="C:nucleus"/>
    <property type="evidence" value="ECO:0007669"/>
    <property type="project" value="UniProtKB-SubCell"/>
</dbReference>
<dbReference type="STRING" id="178035.A0A154PC67"/>
<keyword evidence="9" id="KW-0131">Cell cycle</keyword>
<dbReference type="AlphaFoldDB" id="A0A154PC67"/>
<dbReference type="Proteomes" id="UP000076502">
    <property type="component" value="Unassembled WGS sequence"/>
</dbReference>
<dbReference type="PANTHER" id="PTHR31761:SF1">
    <property type="entry name" value="LARGE RIBOSOMAL SUBUNIT PROTEIN ML64"/>
    <property type="match status" value="1"/>
</dbReference>
<evidence type="ECO:0000313" key="17">
    <source>
        <dbReference type="Proteomes" id="UP000076502"/>
    </source>
</evidence>
<name>A0A154PC67_DUFNO</name>
<dbReference type="Gene3D" id="6.10.280.120">
    <property type="entry name" value="Growth arrest and DNA-damage-inducible proteins-interacting protein 1"/>
    <property type="match status" value="1"/>
</dbReference>
<dbReference type="InterPro" id="IPR043035">
    <property type="entry name" value="Ribosomal_mL64_sf"/>
</dbReference>
<keyword evidence="6" id="KW-0496">Mitochondrion</keyword>
<dbReference type="GO" id="GO:1990904">
    <property type="term" value="C:ribonucleoprotein complex"/>
    <property type="evidence" value="ECO:0007669"/>
    <property type="project" value="UniProtKB-KW"/>
</dbReference>
<feature type="compositionally biased region" description="Basic and acidic residues" evidence="15">
    <location>
        <begin position="244"/>
        <end position="256"/>
    </location>
</feature>
<feature type="coiled-coil region" evidence="14">
    <location>
        <begin position="167"/>
        <end position="243"/>
    </location>
</feature>
<evidence type="ECO:0000313" key="16">
    <source>
        <dbReference type="EMBL" id="KZC08868.1"/>
    </source>
</evidence>
<feature type="region of interest" description="Disordered" evidence="15">
    <location>
        <begin position="244"/>
        <end position="274"/>
    </location>
</feature>
<dbReference type="GO" id="GO:0005840">
    <property type="term" value="C:ribosome"/>
    <property type="evidence" value="ECO:0007669"/>
    <property type="project" value="UniProtKB-KW"/>
</dbReference>
<evidence type="ECO:0000256" key="6">
    <source>
        <dbReference type="ARBA" id="ARBA00023128"/>
    </source>
</evidence>
<dbReference type="OMA" id="YEYRISY"/>
<evidence type="ECO:0000256" key="2">
    <source>
        <dbReference type="ARBA" id="ARBA00004173"/>
    </source>
</evidence>
<dbReference type="GO" id="GO:0005739">
    <property type="term" value="C:mitochondrion"/>
    <property type="evidence" value="ECO:0007669"/>
    <property type="project" value="UniProtKB-SubCell"/>
</dbReference>
<keyword evidence="17" id="KW-1185">Reference proteome</keyword>
<evidence type="ECO:0000256" key="13">
    <source>
        <dbReference type="ARBA" id="ARBA00060144"/>
    </source>
</evidence>
<protein>
    <recommendedName>
        <fullName evidence="11">Large ribosomal subunit protein mL64</fullName>
    </recommendedName>
    <alternativeName>
        <fullName evidence="10">39S ribosomal protein L59, mitochondrial</fullName>
    </alternativeName>
    <alternativeName>
        <fullName evidence="12">Growth arrest and DNA damage-inducible proteins-interacting protein 1</fullName>
    </alternativeName>
</protein>
<evidence type="ECO:0000256" key="4">
    <source>
        <dbReference type="ARBA" id="ARBA00022980"/>
    </source>
</evidence>
<evidence type="ECO:0000256" key="1">
    <source>
        <dbReference type="ARBA" id="ARBA00004123"/>
    </source>
</evidence>
<keyword evidence="5 14" id="KW-0175">Coiled coil</keyword>
<comment type="similarity">
    <text evidence="3">Belongs to the mitochondrion-specific ribosomal protein mL64 family.</text>
</comment>
<keyword evidence="8" id="KW-0687">Ribonucleoprotein</keyword>
<dbReference type="Pfam" id="PF10147">
    <property type="entry name" value="CR6_interact"/>
    <property type="match status" value="1"/>
</dbReference>
<evidence type="ECO:0000256" key="5">
    <source>
        <dbReference type="ARBA" id="ARBA00023054"/>
    </source>
</evidence>
<evidence type="ECO:0000256" key="11">
    <source>
        <dbReference type="ARBA" id="ARBA00035184"/>
    </source>
</evidence>
<evidence type="ECO:0000256" key="8">
    <source>
        <dbReference type="ARBA" id="ARBA00023274"/>
    </source>
</evidence>
<dbReference type="InterPro" id="IPR018472">
    <property type="entry name" value="Ribosomal_mL64"/>
</dbReference>
<evidence type="ECO:0000256" key="3">
    <source>
        <dbReference type="ARBA" id="ARBA00005421"/>
    </source>
</evidence>
<organism evidence="16 17">
    <name type="scientific">Dufourea novaeangliae</name>
    <name type="common">Sweat bee</name>
    <dbReference type="NCBI Taxonomy" id="178035"/>
    <lineage>
        <taxon>Eukaryota</taxon>
        <taxon>Metazoa</taxon>
        <taxon>Ecdysozoa</taxon>
        <taxon>Arthropoda</taxon>
        <taxon>Hexapoda</taxon>
        <taxon>Insecta</taxon>
        <taxon>Pterygota</taxon>
        <taxon>Neoptera</taxon>
        <taxon>Endopterygota</taxon>
        <taxon>Hymenoptera</taxon>
        <taxon>Apocrita</taxon>
        <taxon>Aculeata</taxon>
        <taxon>Apoidea</taxon>
        <taxon>Anthophila</taxon>
        <taxon>Halictidae</taxon>
        <taxon>Rophitinae</taxon>
        <taxon>Dufourea</taxon>
    </lineage>
</organism>
<proteinExistence type="inferred from homology"/>
<evidence type="ECO:0000256" key="10">
    <source>
        <dbReference type="ARBA" id="ARBA00030700"/>
    </source>
</evidence>
<comment type="subcellular location">
    <subcellularLocation>
        <location evidence="2">Mitochondrion</location>
    </subcellularLocation>
    <subcellularLocation>
        <location evidence="1">Nucleus</location>
    </subcellularLocation>
</comment>
<keyword evidence="7" id="KW-0539">Nucleus</keyword>